<dbReference type="Proteomes" id="UP000094828">
    <property type="component" value="Unassembled WGS sequence"/>
</dbReference>
<evidence type="ECO:0000256" key="2">
    <source>
        <dbReference type="SAM" id="Phobius"/>
    </source>
</evidence>
<keyword evidence="2" id="KW-0812">Transmembrane</keyword>
<comment type="caution">
    <text evidence="3">The sequence shown here is derived from an EMBL/GenBank/DDBJ whole genome shotgun (WGS) entry which is preliminary data.</text>
</comment>
<accession>A0A1C3EN95</accession>
<dbReference type="AlphaFoldDB" id="A0A1C3EN95"/>
<dbReference type="OrthoDB" id="277244at2"/>
<evidence type="ECO:0000256" key="1">
    <source>
        <dbReference type="SAM" id="MobiDB-lite"/>
    </source>
</evidence>
<gene>
    <name evidence="3" type="ORF">A6X21_03270</name>
</gene>
<sequence length="580" mass="60271">MEKLEPIIRNRFWILSGLVVILSLAGWWMASSSLATTIVTRTKEIKDAEDKIPKGNIPSADYSNKLSTINTYQERQVELARTMLWDQQRAKMAWPKNIQPYADEAGYRGEFAPLARDIYRTSSPSDIASVWQKVRPFNAQTGEGVVVFPLQAMPVKYWRDLPPTSKEMWDAQEDLWLLDSLLSTITQLNGGETTNNRLDASIHQILKLQLMGGKRGEPIDAPAAGGDPSGGSSEGYSPPMAMGGDAFSSGGGGRGGKIAPPASADFPIKEEFGSAGGEGGLNGSSSSADSFAADPSALGDGAPQMAAARRYIDDDEGAPFRTRGFYLSVLMDHRRIPDFIAELTSNERSVWPVEIVRVQMIRKNEDGNFARGGASGMPSYGAEAGSFGGSSPTFGTASEGITGGGANSVPPEFLTQPQGINPQDANNPMLMNKIQAANAALQTALTDPNIAEVVIAGYFTLYNPPQAAPDAAAATSADSTATPAAPATSETPAGTEATTPEMTNPAPAEPSPVDGATPAAPVNPAPTDPAAADPAATPPASTTPATPAAPATPAVPVTPAAEPAAPTGETVPAAPPAGGT</sequence>
<evidence type="ECO:0000313" key="4">
    <source>
        <dbReference type="Proteomes" id="UP000094828"/>
    </source>
</evidence>
<dbReference type="STRING" id="1841610.A6X21_03270"/>
<feature type="compositionally biased region" description="Low complexity" evidence="1">
    <location>
        <begin position="528"/>
        <end position="572"/>
    </location>
</feature>
<feature type="compositionally biased region" description="Low complexity" evidence="1">
    <location>
        <begin position="234"/>
        <end position="248"/>
    </location>
</feature>
<reference evidence="3 4" key="1">
    <citation type="submission" date="2016-05" db="EMBL/GenBank/DDBJ databases">
        <title>Genomic and physiological characterization of Planctopirus sp. isolated from fresh water lake.</title>
        <authorList>
            <person name="Subhash Y."/>
            <person name="Ramana C."/>
        </authorList>
    </citation>
    <scope>NUCLEOTIDE SEQUENCE [LARGE SCALE GENOMIC DNA]</scope>
    <source>
        <strain evidence="3 4">JC280</strain>
    </source>
</reference>
<name>A0A1C3EN95_9PLAN</name>
<dbReference type="RefSeq" id="WP_068846176.1">
    <property type="nucleotide sequence ID" value="NZ_LYDR01000039.1"/>
</dbReference>
<evidence type="ECO:0000313" key="3">
    <source>
        <dbReference type="EMBL" id="ODA34704.1"/>
    </source>
</evidence>
<feature type="region of interest" description="Disordered" evidence="1">
    <location>
        <begin position="216"/>
        <end position="299"/>
    </location>
</feature>
<keyword evidence="2" id="KW-1133">Transmembrane helix</keyword>
<feature type="region of interest" description="Disordered" evidence="1">
    <location>
        <begin position="468"/>
        <end position="580"/>
    </location>
</feature>
<proteinExistence type="predicted"/>
<feature type="compositionally biased region" description="Polar residues" evidence="1">
    <location>
        <begin position="415"/>
        <end position="426"/>
    </location>
</feature>
<feature type="transmembrane region" description="Helical" evidence="2">
    <location>
        <begin position="12"/>
        <end position="30"/>
    </location>
</feature>
<feature type="compositionally biased region" description="Low complexity" evidence="1">
    <location>
        <begin position="283"/>
        <end position="297"/>
    </location>
</feature>
<feature type="region of interest" description="Disordered" evidence="1">
    <location>
        <begin position="400"/>
        <end position="427"/>
    </location>
</feature>
<feature type="compositionally biased region" description="Low complexity" evidence="1">
    <location>
        <begin position="468"/>
        <end position="501"/>
    </location>
</feature>
<organism evidence="3 4">
    <name type="scientific">Planctopirus hydrillae</name>
    <dbReference type="NCBI Taxonomy" id="1841610"/>
    <lineage>
        <taxon>Bacteria</taxon>
        <taxon>Pseudomonadati</taxon>
        <taxon>Planctomycetota</taxon>
        <taxon>Planctomycetia</taxon>
        <taxon>Planctomycetales</taxon>
        <taxon>Planctomycetaceae</taxon>
        <taxon>Planctopirus</taxon>
    </lineage>
</organism>
<dbReference type="EMBL" id="LYDR01000039">
    <property type="protein sequence ID" value="ODA34704.1"/>
    <property type="molecule type" value="Genomic_DNA"/>
</dbReference>
<keyword evidence="4" id="KW-1185">Reference proteome</keyword>
<protein>
    <submittedName>
        <fullName evidence="3">Uncharacterized protein</fullName>
    </submittedName>
</protein>
<keyword evidence="2" id="KW-0472">Membrane</keyword>